<dbReference type="PIRSF" id="PIRSF039102">
    <property type="entry name" value="Ddl/VanB"/>
    <property type="match status" value="1"/>
</dbReference>
<accession>A0A1H3A1E5</accession>
<dbReference type="Gene3D" id="3.30.1490.20">
    <property type="entry name" value="ATP-grasp fold, A domain"/>
    <property type="match status" value="1"/>
</dbReference>
<evidence type="ECO:0000256" key="15">
    <source>
        <dbReference type="ARBA" id="ARBA00023211"/>
    </source>
</evidence>
<name>A0A1H3A1E5_9FIRM</name>
<feature type="binding site" evidence="24">
    <location>
        <begin position="225"/>
        <end position="233"/>
    </location>
    <ligand>
        <name>ATP</name>
        <dbReference type="ChEBI" id="CHEBI:30616"/>
    </ligand>
</feature>
<evidence type="ECO:0000313" key="29">
    <source>
        <dbReference type="Proteomes" id="UP000198828"/>
    </source>
</evidence>
<dbReference type="InterPro" id="IPR000291">
    <property type="entry name" value="D-Ala_lig_Van_CS"/>
</dbReference>
<dbReference type="EC" id="6.3.2.4" evidence="6 22"/>
<protein>
    <recommendedName>
        <fullName evidence="19 22">D-alanine--D-alanine ligase</fullName>
        <ecNumber evidence="6 22">6.3.2.4</ecNumber>
    </recommendedName>
    <alternativeName>
        <fullName evidence="21 22">D-Ala-D-Ala ligase</fullName>
    </alternativeName>
    <alternativeName>
        <fullName evidence="20 22">D-alanylalanine synthetase</fullName>
    </alternativeName>
</protein>
<keyword evidence="14 22" id="KW-0573">Peptidoglycan synthesis</keyword>
<evidence type="ECO:0000259" key="27">
    <source>
        <dbReference type="PROSITE" id="PS50975"/>
    </source>
</evidence>
<evidence type="ECO:0000256" key="19">
    <source>
        <dbReference type="ARBA" id="ARBA00068427"/>
    </source>
</evidence>
<dbReference type="PROSITE" id="PS00843">
    <property type="entry name" value="DALA_DALA_LIGASE_1"/>
    <property type="match status" value="1"/>
</dbReference>
<dbReference type="InterPro" id="IPR013815">
    <property type="entry name" value="ATP_grasp_subdomain_1"/>
</dbReference>
<dbReference type="InterPro" id="IPR011127">
    <property type="entry name" value="Dala_Dala_lig_N"/>
</dbReference>
<evidence type="ECO:0000256" key="4">
    <source>
        <dbReference type="ARBA" id="ARBA00004752"/>
    </source>
</evidence>
<dbReference type="PANTHER" id="PTHR23132:SF25">
    <property type="entry name" value="D-ALANINE--D-ALANINE LIGASE A"/>
    <property type="match status" value="1"/>
</dbReference>
<dbReference type="NCBIfam" id="NF002528">
    <property type="entry name" value="PRK01966.1-4"/>
    <property type="match status" value="1"/>
</dbReference>
<comment type="subcellular location">
    <subcellularLocation>
        <location evidence="3 22">Cytoplasm</location>
    </subcellularLocation>
</comment>
<dbReference type="PROSITE" id="PS50975">
    <property type="entry name" value="ATP_GRASP"/>
    <property type="match status" value="1"/>
</dbReference>
<comment type="similarity">
    <text evidence="5 22">Belongs to the D-alanine--D-alanine ligase family.</text>
</comment>
<feature type="binding site" evidence="24">
    <location>
        <begin position="326"/>
        <end position="327"/>
    </location>
    <ligand>
        <name>ATP</name>
        <dbReference type="ChEBI" id="CHEBI:30616"/>
    </ligand>
</feature>
<keyword evidence="9 25" id="KW-0479">Metal-binding</keyword>
<keyword evidence="7 22" id="KW-0963">Cytoplasm</keyword>
<dbReference type="GO" id="GO:0046872">
    <property type="term" value="F:metal ion binding"/>
    <property type="evidence" value="ECO:0007669"/>
    <property type="project" value="UniProtKB-KW"/>
</dbReference>
<dbReference type="SUPFAM" id="SSF56059">
    <property type="entry name" value="Glutathione synthetase ATP-binding domain-like"/>
    <property type="match status" value="1"/>
</dbReference>
<evidence type="ECO:0000256" key="23">
    <source>
        <dbReference type="PIRSR" id="PIRSR039102-1"/>
    </source>
</evidence>
<evidence type="ECO:0000256" key="24">
    <source>
        <dbReference type="PIRSR" id="PIRSR039102-2"/>
    </source>
</evidence>
<evidence type="ECO:0000256" key="17">
    <source>
        <dbReference type="ARBA" id="ARBA00047614"/>
    </source>
</evidence>
<dbReference type="UniPathway" id="UPA00219"/>
<evidence type="ECO:0000256" key="14">
    <source>
        <dbReference type="ARBA" id="ARBA00022984"/>
    </source>
</evidence>
<dbReference type="AlphaFoldDB" id="A0A1H3A1E5"/>
<dbReference type="GO" id="GO:0071555">
    <property type="term" value="P:cell wall organization"/>
    <property type="evidence" value="ECO:0007669"/>
    <property type="project" value="UniProtKB-KW"/>
</dbReference>
<sequence>MKKKVAIIFGGRSVEHEVSVITGLQVIENIDKDKYDVVPIYIDKEGKWFTGDSLLKFENFKKDNLKDLQEVTFSLNPDDHNLYLHPNSIGLFRKKVLDKIDIIFPTIHGTNGEDGTIQGVFELMNVPYVGGGVLASSVGMDKILMKEVFKAQGLPIVDYLWFYRTRWLENQEKILDEIEERLSYPLFVKPANLGSSIGISKAKDREGLTDAIEIAIRYDRKIIIERAINNPREINCAVMGYNDDVIVSLCEEPLGWEEILTFEDKYIRSNMKGMGKEGSRRIIPADIGDVLREKVEELAKNAFIAIDCSGNARIDFLVDESEVYINEINTLPGSIAFYLWEKKGYPFNKLIDEMINIAFKVHEEKNKNMYIYEADLFKKVHLGGTKMNSLKGI</sequence>
<dbReference type="NCBIfam" id="TIGR01205">
    <property type="entry name" value="D_ala_D_alaTIGR"/>
    <property type="match status" value="1"/>
</dbReference>
<dbReference type="GO" id="GO:0008360">
    <property type="term" value="P:regulation of cell shape"/>
    <property type="evidence" value="ECO:0007669"/>
    <property type="project" value="UniProtKB-KW"/>
</dbReference>
<evidence type="ECO:0000256" key="7">
    <source>
        <dbReference type="ARBA" id="ARBA00022490"/>
    </source>
</evidence>
<evidence type="ECO:0000256" key="25">
    <source>
        <dbReference type="PIRSR" id="PIRSR039102-3"/>
    </source>
</evidence>
<evidence type="ECO:0000256" key="8">
    <source>
        <dbReference type="ARBA" id="ARBA00022598"/>
    </source>
</evidence>
<keyword evidence="10 24" id="KW-0547">Nucleotide-binding</keyword>
<proteinExistence type="inferred from homology"/>
<feature type="active site" evidence="23">
    <location>
        <position position="334"/>
    </location>
</feature>
<evidence type="ECO:0000256" key="18">
    <source>
        <dbReference type="ARBA" id="ARBA00060592"/>
    </source>
</evidence>
<feature type="active site" evidence="23">
    <location>
        <position position="15"/>
    </location>
</feature>
<feature type="binding site" evidence="25">
    <location>
        <position position="315"/>
    </location>
    <ligand>
        <name>Mg(2+)</name>
        <dbReference type="ChEBI" id="CHEBI:18420"/>
        <label>1</label>
    </ligand>
</feature>
<dbReference type="InterPro" id="IPR016185">
    <property type="entry name" value="PreATP-grasp_dom_sf"/>
</dbReference>
<comment type="cofactor">
    <cofactor evidence="1">
        <name>Mn(2+)</name>
        <dbReference type="ChEBI" id="CHEBI:29035"/>
    </cofactor>
</comment>
<evidence type="ECO:0000256" key="12">
    <source>
        <dbReference type="ARBA" id="ARBA00022842"/>
    </source>
</evidence>
<dbReference type="GO" id="GO:0009252">
    <property type="term" value="P:peptidoglycan biosynthetic process"/>
    <property type="evidence" value="ECO:0007669"/>
    <property type="project" value="UniProtKB-UniRule"/>
</dbReference>
<dbReference type="GO" id="GO:0005524">
    <property type="term" value="F:ATP binding"/>
    <property type="evidence" value="ECO:0007669"/>
    <property type="project" value="UniProtKB-UniRule"/>
</dbReference>
<evidence type="ECO:0000256" key="3">
    <source>
        <dbReference type="ARBA" id="ARBA00004496"/>
    </source>
</evidence>
<evidence type="ECO:0000256" key="21">
    <source>
        <dbReference type="ARBA" id="ARBA00077154"/>
    </source>
</evidence>
<feature type="domain" description="ATP-grasp" evidence="27">
    <location>
        <begin position="146"/>
        <end position="356"/>
    </location>
</feature>
<reference evidence="28 29" key="1">
    <citation type="submission" date="2016-10" db="EMBL/GenBank/DDBJ databases">
        <authorList>
            <person name="de Groot N.N."/>
        </authorList>
    </citation>
    <scope>NUCLEOTIDE SEQUENCE [LARGE SCALE GENOMIC DNA]</scope>
    <source>
        <strain evidence="28 29">DSM 23310</strain>
    </source>
</reference>
<feature type="binding site" evidence="24">
    <location>
        <begin position="195"/>
        <end position="196"/>
    </location>
    <ligand>
        <name>ATP</name>
        <dbReference type="ChEBI" id="CHEBI:30616"/>
    </ligand>
</feature>
<dbReference type="Gene3D" id="3.40.50.20">
    <property type="match status" value="1"/>
</dbReference>
<dbReference type="EMBL" id="FNNG01000008">
    <property type="protein sequence ID" value="SDX23465.1"/>
    <property type="molecule type" value="Genomic_DNA"/>
</dbReference>
<comment type="function">
    <text evidence="2 22">Cell wall formation.</text>
</comment>
<evidence type="ECO:0000256" key="2">
    <source>
        <dbReference type="ARBA" id="ARBA00003921"/>
    </source>
</evidence>
<comment type="pathway">
    <text evidence="4 22">Cell wall biogenesis; peptidoglycan biosynthesis.</text>
</comment>
<evidence type="ECO:0000256" key="5">
    <source>
        <dbReference type="ARBA" id="ARBA00010871"/>
    </source>
</evidence>
<comment type="catalytic activity">
    <reaction evidence="17 22">
        <text>2 D-alanine + ATP = D-alanyl-D-alanine + ADP + phosphate + H(+)</text>
        <dbReference type="Rhea" id="RHEA:11224"/>
        <dbReference type="ChEBI" id="CHEBI:15378"/>
        <dbReference type="ChEBI" id="CHEBI:30616"/>
        <dbReference type="ChEBI" id="CHEBI:43474"/>
        <dbReference type="ChEBI" id="CHEBI:57416"/>
        <dbReference type="ChEBI" id="CHEBI:57822"/>
        <dbReference type="ChEBI" id="CHEBI:456216"/>
        <dbReference type="EC" id="6.3.2.4"/>
    </reaction>
</comment>
<dbReference type="InterPro" id="IPR005905">
    <property type="entry name" value="D_ala_D_ala"/>
</dbReference>
<keyword evidence="8 22" id="KW-0436">Ligase</keyword>
<keyword evidence="16 22" id="KW-0961">Cell wall biogenesis/degradation</keyword>
<dbReference type="OrthoDB" id="9813261at2"/>
<comment type="cofactor">
    <cofactor evidence="25">
        <name>Mg(2+)</name>
        <dbReference type="ChEBI" id="CHEBI:18420"/>
    </cofactor>
    <cofactor evidence="25">
        <name>Mn(2+)</name>
        <dbReference type="ChEBI" id="CHEBI:29035"/>
    </cofactor>
    <text evidence="25">Binds 2 magnesium or manganese ions per subunit.</text>
</comment>
<evidence type="ECO:0000256" key="20">
    <source>
        <dbReference type="ARBA" id="ARBA00076288"/>
    </source>
</evidence>
<dbReference type="GO" id="GO:0005829">
    <property type="term" value="C:cytosol"/>
    <property type="evidence" value="ECO:0007669"/>
    <property type="project" value="TreeGrafter"/>
</dbReference>
<dbReference type="GO" id="GO:0008716">
    <property type="term" value="F:D-alanine-D-alanine ligase activity"/>
    <property type="evidence" value="ECO:0007669"/>
    <property type="project" value="UniProtKB-UniRule"/>
</dbReference>
<keyword evidence="11 26" id="KW-0067">ATP-binding</keyword>
<dbReference type="RefSeq" id="WP_093753190.1">
    <property type="nucleotide sequence ID" value="NZ_BSYN01000003.1"/>
</dbReference>
<evidence type="ECO:0000256" key="22">
    <source>
        <dbReference type="HAMAP-Rule" id="MF_00047"/>
    </source>
</evidence>
<dbReference type="Gene3D" id="3.30.470.20">
    <property type="entry name" value="ATP-grasp fold, B domain"/>
    <property type="match status" value="1"/>
</dbReference>
<evidence type="ECO:0000256" key="9">
    <source>
        <dbReference type="ARBA" id="ARBA00022723"/>
    </source>
</evidence>
<evidence type="ECO:0000256" key="16">
    <source>
        <dbReference type="ARBA" id="ARBA00023316"/>
    </source>
</evidence>
<dbReference type="InterPro" id="IPR011095">
    <property type="entry name" value="Dala_Dala_lig_C"/>
</dbReference>
<dbReference type="PROSITE" id="PS00844">
    <property type="entry name" value="DALA_DALA_LIGASE_2"/>
    <property type="match status" value="1"/>
</dbReference>
<feature type="binding site" evidence="25">
    <location>
        <position position="327"/>
    </location>
    <ligand>
        <name>Mg(2+)</name>
        <dbReference type="ChEBI" id="CHEBI:18420"/>
        <label>2</label>
    </ligand>
</feature>
<feature type="binding site" evidence="25">
    <location>
        <position position="329"/>
    </location>
    <ligand>
        <name>Mg(2+)</name>
        <dbReference type="ChEBI" id="CHEBI:18420"/>
        <label>2</label>
    </ligand>
</feature>
<evidence type="ECO:0000256" key="26">
    <source>
        <dbReference type="PROSITE-ProRule" id="PRU00409"/>
    </source>
</evidence>
<evidence type="ECO:0000256" key="10">
    <source>
        <dbReference type="ARBA" id="ARBA00022741"/>
    </source>
</evidence>
<evidence type="ECO:0000256" key="6">
    <source>
        <dbReference type="ARBA" id="ARBA00012216"/>
    </source>
</evidence>
<dbReference type="HAMAP" id="MF_00047">
    <property type="entry name" value="Dala_Dala_lig"/>
    <property type="match status" value="1"/>
</dbReference>
<dbReference type="FunFam" id="3.30.1490.20:FF:000007">
    <property type="entry name" value="D-alanine--D-alanine ligase"/>
    <property type="match status" value="1"/>
</dbReference>
<evidence type="ECO:0000256" key="13">
    <source>
        <dbReference type="ARBA" id="ARBA00022960"/>
    </source>
</evidence>
<dbReference type="Pfam" id="PF07478">
    <property type="entry name" value="Dala_Dala_lig_C"/>
    <property type="match status" value="1"/>
</dbReference>
<keyword evidence="15 25" id="KW-0464">Manganese</keyword>
<evidence type="ECO:0000256" key="1">
    <source>
        <dbReference type="ARBA" id="ARBA00001936"/>
    </source>
</evidence>
<evidence type="ECO:0000256" key="11">
    <source>
        <dbReference type="ARBA" id="ARBA00022840"/>
    </source>
</evidence>
<dbReference type="Proteomes" id="UP000198828">
    <property type="component" value="Unassembled WGS sequence"/>
</dbReference>
<dbReference type="Pfam" id="PF01820">
    <property type="entry name" value="Dala_Dala_lig_N"/>
    <property type="match status" value="1"/>
</dbReference>
<keyword evidence="12 25" id="KW-0460">Magnesium</keyword>
<feature type="binding site" evidence="24">
    <location>
        <position position="142"/>
    </location>
    <ligand>
        <name>ATP</name>
        <dbReference type="ChEBI" id="CHEBI:30616"/>
    </ligand>
</feature>
<keyword evidence="13 22" id="KW-0133">Cell shape</keyword>
<feature type="binding site" evidence="25">
    <location>
        <position position="327"/>
    </location>
    <ligand>
        <name>Mg(2+)</name>
        <dbReference type="ChEBI" id="CHEBI:18420"/>
        <label>1</label>
    </ligand>
</feature>
<comment type="pathway">
    <text evidence="18">Glycan biosynthesis.</text>
</comment>
<keyword evidence="29" id="KW-1185">Reference proteome</keyword>
<dbReference type="PANTHER" id="PTHR23132">
    <property type="entry name" value="D-ALANINE--D-ALANINE LIGASE"/>
    <property type="match status" value="1"/>
</dbReference>
<feature type="active site" evidence="23">
    <location>
        <position position="195"/>
    </location>
</feature>
<evidence type="ECO:0000313" key="28">
    <source>
        <dbReference type="EMBL" id="SDX23465.1"/>
    </source>
</evidence>
<gene>
    <name evidence="22" type="primary">ddl</name>
    <name evidence="28" type="ORF">SAMN05660923_01956</name>
</gene>
<feature type="binding site" evidence="24">
    <location>
        <begin position="187"/>
        <end position="189"/>
    </location>
    <ligand>
        <name>ATP</name>
        <dbReference type="ChEBI" id="CHEBI:30616"/>
    </ligand>
</feature>
<dbReference type="InterPro" id="IPR011761">
    <property type="entry name" value="ATP-grasp"/>
</dbReference>
<dbReference type="SUPFAM" id="SSF52440">
    <property type="entry name" value="PreATP-grasp domain"/>
    <property type="match status" value="1"/>
</dbReference>
<organism evidence="28 29">
    <name type="scientific">Tepidimicrobium xylanilyticum</name>
    <dbReference type="NCBI Taxonomy" id="1123352"/>
    <lineage>
        <taxon>Bacteria</taxon>
        <taxon>Bacillati</taxon>
        <taxon>Bacillota</taxon>
        <taxon>Tissierellia</taxon>
        <taxon>Tissierellales</taxon>
        <taxon>Tepidimicrobiaceae</taxon>
        <taxon>Tepidimicrobium</taxon>
    </lineage>
</organism>